<proteinExistence type="predicted"/>
<reference evidence="2 3" key="1">
    <citation type="journal article" date="2021" name="BMC Genomics">
        <title>Datura genome reveals duplications of psychoactive alkaloid biosynthetic genes and high mutation rate following tissue culture.</title>
        <authorList>
            <person name="Rajewski A."/>
            <person name="Carter-House D."/>
            <person name="Stajich J."/>
            <person name="Litt A."/>
        </authorList>
    </citation>
    <scope>NUCLEOTIDE SEQUENCE [LARGE SCALE GENOMIC DNA]</scope>
    <source>
        <strain evidence="2">AR-01</strain>
    </source>
</reference>
<evidence type="ECO:0000313" key="2">
    <source>
        <dbReference type="EMBL" id="MCE3216013.1"/>
    </source>
</evidence>
<sequence length="143" mass="16353">RKQQTQENKNRQQPEIYVRITLGNVILRTKISLSKNVCPSWNEDLIFVVAESFEGQLVLSVEDKVAPNKDELLGKCIIPLQDVEKRVCFSTPIGKWYSLEKEVVSEDGNNKVSKLNNKIHLRLSLDGGYHVLDELTHYSSDLK</sequence>
<dbReference type="PANTHER" id="PTHR31425:SF49">
    <property type="entry name" value="PROTEIN QUIRKY-LIKE"/>
    <property type="match status" value="1"/>
</dbReference>
<dbReference type="EMBL" id="JACEIK010012029">
    <property type="protein sequence ID" value="MCE3216013.1"/>
    <property type="molecule type" value="Genomic_DNA"/>
</dbReference>
<dbReference type="Gene3D" id="2.60.40.150">
    <property type="entry name" value="C2 domain"/>
    <property type="match status" value="1"/>
</dbReference>
<comment type="caution">
    <text evidence="2">The sequence shown here is derived from an EMBL/GenBank/DDBJ whole genome shotgun (WGS) entry which is preliminary data.</text>
</comment>
<dbReference type="PROSITE" id="PS50004">
    <property type="entry name" value="C2"/>
    <property type="match status" value="1"/>
</dbReference>
<accession>A0ABS8WUX7</accession>
<feature type="non-terminal residue" evidence="2">
    <location>
        <position position="1"/>
    </location>
</feature>
<evidence type="ECO:0000259" key="1">
    <source>
        <dbReference type="PROSITE" id="PS50004"/>
    </source>
</evidence>
<dbReference type="PANTHER" id="PTHR31425">
    <property type="entry name" value="PHOSPHORIBOSYLANTHRANILATE TRANSFERASE ISOFORM 1"/>
    <property type="match status" value="1"/>
</dbReference>
<dbReference type="CDD" id="cd04019">
    <property type="entry name" value="C2C_MCTP_PRT_plant"/>
    <property type="match status" value="1"/>
</dbReference>
<feature type="non-terminal residue" evidence="2">
    <location>
        <position position="143"/>
    </location>
</feature>
<dbReference type="InterPro" id="IPR047258">
    <property type="entry name" value="C2C_MCTP_PRT_plant"/>
</dbReference>
<dbReference type="InterPro" id="IPR000008">
    <property type="entry name" value="C2_dom"/>
</dbReference>
<dbReference type="InterPro" id="IPR047259">
    <property type="entry name" value="QUIRKY-like"/>
</dbReference>
<keyword evidence="3" id="KW-1185">Reference proteome</keyword>
<protein>
    <recommendedName>
        <fullName evidence="1">C2 domain-containing protein</fullName>
    </recommendedName>
</protein>
<name>A0ABS8WUX7_DATST</name>
<dbReference type="InterPro" id="IPR035892">
    <property type="entry name" value="C2_domain_sf"/>
</dbReference>
<dbReference type="Proteomes" id="UP000823775">
    <property type="component" value="Unassembled WGS sequence"/>
</dbReference>
<organism evidence="2 3">
    <name type="scientific">Datura stramonium</name>
    <name type="common">Jimsonweed</name>
    <name type="synonym">Common thornapple</name>
    <dbReference type="NCBI Taxonomy" id="4076"/>
    <lineage>
        <taxon>Eukaryota</taxon>
        <taxon>Viridiplantae</taxon>
        <taxon>Streptophyta</taxon>
        <taxon>Embryophyta</taxon>
        <taxon>Tracheophyta</taxon>
        <taxon>Spermatophyta</taxon>
        <taxon>Magnoliopsida</taxon>
        <taxon>eudicotyledons</taxon>
        <taxon>Gunneridae</taxon>
        <taxon>Pentapetalae</taxon>
        <taxon>asterids</taxon>
        <taxon>lamiids</taxon>
        <taxon>Solanales</taxon>
        <taxon>Solanaceae</taxon>
        <taxon>Solanoideae</taxon>
        <taxon>Datureae</taxon>
        <taxon>Datura</taxon>
    </lineage>
</organism>
<dbReference type="SUPFAM" id="SSF49562">
    <property type="entry name" value="C2 domain (Calcium/lipid-binding domain, CaLB)"/>
    <property type="match status" value="1"/>
</dbReference>
<gene>
    <name evidence="2" type="ORF">HAX54_004385</name>
</gene>
<feature type="domain" description="C2" evidence="1">
    <location>
        <begin position="1"/>
        <end position="97"/>
    </location>
</feature>
<dbReference type="Pfam" id="PF00168">
    <property type="entry name" value="C2"/>
    <property type="match status" value="1"/>
</dbReference>
<evidence type="ECO:0000313" key="3">
    <source>
        <dbReference type="Proteomes" id="UP000823775"/>
    </source>
</evidence>